<gene>
    <name evidence="2" type="primary">rapL</name>
    <name evidence="2" type="ORF">GJW-30_1_04278</name>
</gene>
<dbReference type="SUPFAM" id="SSF51735">
    <property type="entry name" value="NAD(P)-binding Rossmann-fold domains"/>
    <property type="match status" value="1"/>
</dbReference>
<dbReference type="InterPro" id="IPR036291">
    <property type="entry name" value="NAD(P)-bd_dom_sf"/>
</dbReference>
<dbReference type="PANTHER" id="PTHR13812">
    <property type="entry name" value="KETIMINE REDUCTASE MU-CRYSTALLIN"/>
    <property type="match status" value="1"/>
</dbReference>
<dbReference type="EMBL" id="AP014946">
    <property type="protein sequence ID" value="BAT61717.1"/>
    <property type="molecule type" value="Genomic_DNA"/>
</dbReference>
<dbReference type="KEGG" id="vgo:GJW-30_1_04278"/>
<dbReference type="InterPro" id="IPR023401">
    <property type="entry name" value="ODC_N"/>
</dbReference>
<dbReference type="Proteomes" id="UP000236884">
    <property type="component" value="Chromosome"/>
</dbReference>
<proteinExistence type="inferred from homology"/>
<evidence type="ECO:0000256" key="1">
    <source>
        <dbReference type="ARBA" id="ARBA00008903"/>
    </source>
</evidence>
<dbReference type="GO" id="GO:0005737">
    <property type="term" value="C:cytoplasm"/>
    <property type="evidence" value="ECO:0007669"/>
    <property type="project" value="TreeGrafter"/>
</dbReference>
<sequence length="317" mass="33860">MRIITAQEVAATLTFPALIAALSSAFRGNFTVPVRHHHTLDRPTDNATLLLMPAWGAGRDGTPYVGTKMVTVFPENVARGEPSVYGNYFLLAGDSGAPLAVIDGPELTAWRTAAASALAAKSLAHEDASHLTMIGAGALAAKLVRAHASVRPIRRVTLWNRGRERAEQLAHALRDGDFAITIADDREAAVRDADIVSCATLTRTPLIEGAWLKPGAHVDLVGGFTPEMREADDETIRRAGIYVDTRAGATKEAGDIVQPLVSGLLKIEDIRGDLFDLSRGKASGRKNKDEITLFKSVGTAIEDLAAAILLWEQISVA</sequence>
<dbReference type="Gene3D" id="3.40.50.720">
    <property type="entry name" value="NAD(P)-binding Rossmann-like Domain"/>
    <property type="match status" value="1"/>
</dbReference>
<dbReference type="InterPro" id="IPR003462">
    <property type="entry name" value="ODC_Mu_crystall"/>
</dbReference>
<dbReference type="GO" id="GO:0016829">
    <property type="term" value="F:lyase activity"/>
    <property type="evidence" value="ECO:0007669"/>
    <property type="project" value="UniProtKB-KW"/>
</dbReference>
<keyword evidence="2" id="KW-0456">Lyase</keyword>
<organism evidence="2 3">
    <name type="scientific">Variibacter gotjawalensis</name>
    <dbReference type="NCBI Taxonomy" id="1333996"/>
    <lineage>
        <taxon>Bacteria</taxon>
        <taxon>Pseudomonadati</taxon>
        <taxon>Pseudomonadota</taxon>
        <taxon>Alphaproteobacteria</taxon>
        <taxon>Hyphomicrobiales</taxon>
        <taxon>Nitrobacteraceae</taxon>
        <taxon>Variibacter</taxon>
    </lineage>
</organism>
<dbReference type="GO" id="GO:0019752">
    <property type="term" value="P:carboxylic acid metabolic process"/>
    <property type="evidence" value="ECO:0007669"/>
    <property type="project" value="UniProtKB-ARBA"/>
</dbReference>
<evidence type="ECO:0000313" key="2">
    <source>
        <dbReference type="EMBL" id="BAT61717.1"/>
    </source>
</evidence>
<dbReference type="GO" id="GO:0016491">
    <property type="term" value="F:oxidoreductase activity"/>
    <property type="evidence" value="ECO:0007669"/>
    <property type="project" value="UniProtKB-ARBA"/>
</dbReference>
<dbReference type="NCBIfam" id="NF004793">
    <property type="entry name" value="PRK06141.1"/>
    <property type="match status" value="1"/>
</dbReference>
<keyword evidence="3" id="KW-1185">Reference proteome</keyword>
<comment type="similarity">
    <text evidence="1">Belongs to the ornithine cyclodeaminase/mu-crystallin family.</text>
</comment>
<dbReference type="RefSeq" id="WP_096358378.1">
    <property type="nucleotide sequence ID" value="NZ_AP014946.1"/>
</dbReference>
<dbReference type="OrthoDB" id="9785971at2"/>
<dbReference type="PANTHER" id="PTHR13812:SF19">
    <property type="entry name" value="KETIMINE REDUCTASE MU-CRYSTALLIN"/>
    <property type="match status" value="1"/>
</dbReference>
<protein>
    <submittedName>
        <fullName evidence="2">L-lysine cyclodeaminase</fullName>
        <ecNumber evidence="2">4.3.1.28</ecNumber>
    </submittedName>
</protein>
<evidence type="ECO:0000313" key="3">
    <source>
        <dbReference type="Proteomes" id="UP000236884"/>
    </source>
</evidence>
<dbReference type="Gene3D" id="3.30.1780.10">
    <property type="entry name" value="ornithine cyclodeaminase, domain 1"/>
    <property type="match status" value="1"/>
</dbReference>
<dbReference type="Pfam" id="PF02423">
    <property type="entry name" value="OCD_Mu_crystall"/>
    <property type="match status" value="1"/>
</dbReference>
<name>A0A0S3Q0L2_9BRAD</name>
<dbReference type="PIRSF" id="PIRSF001439">
    <property type="entry name" value="CryM"/>
    <property type="match status" value="1"/>
</dbReference>
<dbReference type="FunFam" id="3.40.50.720:FF:000311">
    <property type="entry name" value="Ornithine cyclodeaminase"/>
    <property type="match status" value="1"/>
</dbReference>
<dbReference type="AlphaFoldDB" id="A0A0S3Q0L2"/>
<accession>A0A0S3Q0L2</accession>
<dbReference type="EC" id="4.3.1.28" evidence="2"/>
<reference evidence="2 3" key="1">
    <citation type="submission" date="2015-08" db="EMBL/GenBank/DDBJ databases">
        <title>Investigation of the bacterial diversity of lava forest soil.</title>
        <authorList>
            <person name="Lee J.S."/>
        </authorList>
    </citation>
    <scope>NUCLEOTIDE SEQUENCE [LARGE SCALE GENOMIC DNA]</scope>
    <source>
        <strain evidence="2 3">GJW-30</strain>
    </source>
</reference>